<dbReference type="SMART" id="SM00100">
    <property type="entry name" value="cNMP"/>
    <property type="match status" value="2"/>
</dbReference>
<feature type="domain" description="Cyclic nucleotide-binding" evidence="1">
    <location>
        <begin position="7"/>
        <end position="106"/>
    </location>
</feature>
<dbReference type="GO" id="GO:0016301">
    <property type="term" value="F:kinase activity"/>
    <property type="evidence" value="ECO:0007669"/>
    <property type="project" value="UniProtKB-KW"/>
</dbReference>
<dbReference type="AlphaFoldDB" id="A0A1T4LVZ1"/>
<dbReference type="PANTHER" id="PTHR24567">
    <property type="entry name" value="CRP FAMILY TRANSCRIPTIONAL REGULATORY PROTEIN"/>
    <property type="match status" value="1"/>
</dbReference>
<dbReference type="PRINTS" id="PR00103">
    <property type="entry name" value="CAMPKINASE"/>
</dbReference>
<dbReference type="EMBL" id="FUWG01000013">
    <property type="protein sequence ID" value="SJZ58624.1"/>
    <property type="molecule type" value="Genomic_DNA"/>
</dbReference>
<sequence>MPRFMQYTKGSIPYFAGDQDDRVFILQKGIVILTSVDIETGSSVTDQVKPGEFFGVKSALGHFPREETVTVLSEASVVVLTVVEFEKLFSGNKQLIMKMLRVFSNQLRQIHRKIGTILNVIPEDQTTGMLEVAQSFYDDEQFRSCCDVCLKILKRFPRSHIKDKVAKLYEDARIRNEKMSARVSFDEVSSDTSDGSASCFDLPAFERFAKTYEPGQVIISEFEPGDAFYLIQTGTVQLIKCVNGTKKNLDILKMGEFFGEMAILDNSPRSATCMAKTRVKCLEFSKENFEVLMTGNPQLALNLLKLFCKRIYDQKRRFRILVIKDPQARLANVFIMLNEMYPSANPDSRICKFNVTVADVAQWAGLSQDVTRTEINRFVEKRRIEVFDNYIIVSNISDMKRIARAAEVAQH</sequence>
<dbReference type="GO" id="GO:0003700">
    <property type="term" value="F:DNA-binding transcription factor activity"/>
    <property type="evidence" value="ECO:0007669"/>
    <property type="project" value="TreeGrafter"/>
</dbReference>
<accession>A0A1T4LVZ1</accession>
<dbReference type="InterPro" id="IPR036390">
    <property type="entry name" value="WH_DNA-bd_sf"/>
</dbReference>
<dbReference type="InterPro" id="IPR000595">
    <property type="entry name" value="cNMP-bd_dom"/>
</dbReference>
<keyword evidence="3" id="KW-1185">Reference proteome</keyword>
<feature type="domain" description="Cyclic nucleotide-binding" evidence="1">
    <location>
        <begin position="210"/>
        <end position="310"/>
    </location>
</feature>
<keyword evidence="2" id="KW-0808">Transferase</keyword>
<dbReference type="CDD" id="cd00038">
    <property type="entry name" value="CAP_ED"/>
    <property type="match status" value="2"/>
</dbReference>
<proteinExistence type="predicted"/>
<dbReference type="OrthoDB" id="305756at2"/>
<organism evidence="2 3">
    <name type="scientific">Treponema porcinum</name>
    <dbReference type="NCBI Taxonomy" id="261392"/>
    <lineage>
        <taxon>Bacteria</taxon>
        <taxon>Pseudomonadati</taxon>
        <taxon>Spirochaetota</taxon>
        <taxon>Spirochaetia</taxon>
        <taxon>Spirochaetales</taxon>
        <taxon>Treponemataceae</taxon>
        <taxon>Treponema</taxon>
    </lineage>
</organism>
<dbReference type="PANTHER" id="PTHR24567:SF74">
    <property type="entry name" value="HTH-TYPE TRANSCRIPTIONAL REGULATOR ARCR"/>
    <property type="match status" value="1"/>
</dbReference>
<name>A0A1T4LVZ1_TREPO</name>
<dbReference type="GO" id="GO:0005829">
    <property type="term" value="C:cytosol"/>
    <property type="evidence" value="ECO:0007669"/>
    <property type="project" value="TreeGrafter"/>
</dbReference>
<dbReference type="PROSITE" id="PS50042">
    <property type="entry name" value="CNMP_BINDING_3"/>
    <property type="match status" value="2"/>
</dbReference>
<dbReference type="Gene3D" id="2.60.120.10">
    <property type="entry name" value="Jelly Rolls"/>
    <property type="match status" value="2"/>
</dbReference>
<evidence type="ECO:0000313" key="3">
    <source>
        <dbReference type="Proteomes" id="UP000190423"/>
    </source>
</evidence>
<protein>
    <submittedName>
        <fullName evidence="2">cAMP-binding domain of CRP or a regulatory subunit of cAMP-dependent protein kinases</fullName>
    </submittedName>
</protein>
<dbReference type="SUPFAM" id="SSF46785">
    <property type="entry name" value="Winged helix' DNA-binding domain"/>
    <property type="match status" value="1"/>
</dbReference>
<dbReference type="STRING" id="261392.SAMN02745149_01729"/>
<dbReference type="InterPro" id="IPR014710">
    <property type="entry name" value="RmlC-like_jellyroll"/>
</dbReference>
<reference evidence="2 3" key="1">
    <citation type="submission" date="2017-02" db="EMBL/GenBank/DDBJ databases">
        <authorList>
            <person name="Peterson S.W."/>
        </authorList>
    </citation>
    <scope>NUCLEOTIDE SEQUENCE [LARGE SCALE GENOMIC DNA]</scope>
    <source>
        <strain evidence="2 3">ATCC BAA-908</strain>
    </source>
</reference>
<dbReference type="GeneID" id="78317010"/>
<evidence type="ECO:0000313" key="2">
    <source>
        <dbReference type="EMBL" id="SJZ58624.1"/>
    </source>
</evidence>
<dbReference type="SUPFAM" id="SSF51206">
    <property type="entry name" value="cAMP-binding domain-like"/>
    <property type="match status" value="2"/>
</dbReference>
<dbReference type="Proteomes" id="UP000190423">
    <property type="component" value="Unassembled WGS sequence"/>
</dbReference>
<dbReference type="InterPro" id="IPR018490">
    <property type="entry name" value="cNMP-bd_dom_sf"/>
</dbReference>
<dbReference type="InterPro" id="IPR050397">
    <property type="entry name" value="Env_Response_Regulators"/>
</dbReference>
<dbReference type="Pfam" id="PF00027">
    <property type="entry name" value="cNMP_binding"/>
    <property type="match status" value="2"/>
</dbReference>
<evidence type="ECO:0000259" key="1">
    <source>
        <dbReference type="PROSITE" id="PS50042"/>
    </source>
</evidence>
<gene>
    <name evidence="2" type="ORF">SAMN02745149_01729</name>
</gene>
<keyword evidence="2" id="KW-0418">Kinase</keyword>
<dbReference type="RefSeq" id="WP_078933633.1">
    <property type="nucleotide sequence ID" value="NZ_FUWG01000013.1"/>
</dbReference>